<dbReference type="RefSeq" id="WP_014253938.1">
    <property type="nucleotide sequence ID" value="NC_016627.1"/>
</dbReference>
<evidence type="ECO:0008006" key="4">
    <source>
        <dbReference type="Google" id="ProtNLM"/>
    </source>
</evidence>
<feature type="transmembrane region" description="Helical" evidence="1">
    <location>
        <begin position="251"/>
        <end position="279"/>
    </location>
</feature>
<name>G8LTW1_ACECE</name>
<keyword evidence="1" id="KW-1133">Transmembrane helix</keyword>
<feature type="transmembrane region" description="Helical" evidence="1">
    <location>
        <begin position="127"/>
        <end position="152"/>
    </location>
</feature>
<dbReference type="EMBL" id="CP003065">
    <property type="protein sequence ID" value="AEV67307.1"/>
    <property type="molecule type" value="Genomic_DNA"/>
</dbReference>
<protein>
    <recommendedName>
        <fullName evidence="4">Membrane domain of glycerophosphoryl diester phosphodiesterase</fullName>
    </recommendedName>
</protein>
<reference evidence="3" key="1">
    <citation type="submission" date="2011-12" db="EMBL/GenBank/DDBJ databases">
        <title>Complete sequence of Clostridium clariflavum DSM 19732.</title>
        <authorList>
            <consortium name="US DOE Joint Genome Institute"/>
            <person name="Lucas S."/>
            <person name="Han J."/>
            <person name="Lapidus A."/>
            <person name="Cheng J.-F."/>
            <person name="Goodwin L."/>
            <person name="Pitluck S."/>
            <person name="Peters L."/>
            <person name="Teshima H."/>
            <person name="Detter J.C."/>
            <person name="Han C."/>
            <person name="Tapia R."/>
            <person name="Land M."/>
            <person name="Hauser L."/>
            <person name="Kyrpides N."/>
            <person name="Ivanova N."/>
            <person name="Pagani I."/>
            <person name="Kitzmiller T."/>
            <person name="Lynd L."/>
            <person name="Izquierdo J."/>
            <person name="Woyke T."/>
        </authorList>
    </citation>
    <scope>NUCLEOTIDE SEQUENCE [LARGE SCALE GENOMIC DNA]</scope>
    <source>
        <strain evidence="3">DSM 19732 / NBRC 101661 / EBR45</strain>
    </source>
</reference>
<keyword evidence="1" id="KW-0812">Transmembrane</keyword>
<proteinExistence type="predicted"/>
<reference evidence="2 3" key="2">
    <citation type="journal article" date="2012" name="Stand. Genomic Sci.">
        <title>Complete Genome Sequence of Clostridium clariflavum DSM 19732.</title>
        <authorList>
            <person name="Izquierdo J.A."/>
            <person name="Goodwin L."/>
            <person name="Davenport K.W."/>
            <person name="Teshima H."/>
            <person name="Bruce D."/>
            <person name="Detter C."/>
            <person name="Tapia R."/>
            <person name="Han S."/>
            <person name="Land M."/>
            <person name="Hauser L."/>
            <person name="Jeffries C.D."/>
            <person name="Han J."/>
            <person name="Pitluck S."/>
            <person name="Nolan M."/>
            <person name="Chen A."/>
            <person name="Huntemann M."/>
            <person name="Mavromatis K."/>
            <person name="Mikhailova N."/>
            <person name="Liolios K."/>
            <person name="Woyke T."/>
            <person name="Lynd L.R."/>
        </authorList>
    </citation>
    <scope>NUCLEOTIDE SEQUENCE [LARGE SCALE GENOMIC DNA]</scope>
    <source>
        <strain evidence="3">DSM 19732 / NBRC 101661 / EBR45</strain>
    </source>
</reference>
<feature type="transmembrane region" description="Helical" evidence="1">
    <location>
        <begin position="16"/>
        <end position="36"/>
    </location>
</feature>
<feature type="transmembrane region" description="Helical" evidence="1">
    <location>
        <begin position="172"/>
        <end position="197"/>
    </location>
</feature>
<keyword evidence="1" id="KW-0472">Membrane</keyword>
<organism evidence="2 3">
    <name type="scientific">Acetivibrio clariflavus (strain DSM 19732 / NBRC 101661 / EBR45)</name>
    <name type="common">Clostridium clariflavum</name>
    <dbReference type="NCBI Taxonomy" id="720554"/>
    <lineage>
        <taxon>Bacteria</taxon>
        <taxon>Bacillati</taxon>
        <taxon>Bacillota</taxon>
        <taxon>Clostridia</taxon>
        <taxon>Eubacteriales</taxon>
        <taxon>Oscillospiraceae</taxon>
        <taxon>Acetivibrio</taxon>
    </lineage>
</organism>
<dbReference type="OrthoDB" id="1738549at2"/>
<evidence type="ECO:0000256" key="1">
    <source>
        <dbReference type="SAM" id="Phobius"/>
    </source>
</evidence>
<dbReference type="KEGG" id="ccl:Clocl_0597"/>
<accession>G8LTW1</accession>
<dbReference type="eggNOG" id="ENOG5032VB3">
    <property type="taxonomic scope" value="Bacteria"/>
</dbReference>
<sequence>MKGFGYFINPVKRRPVLIVILGIFMFLYCYIEYSFIMPIVFGLSVLKTGNIFDSVIHLIQIVLNYIPNISPAIFVYILLGIVAVSLIAGLLLSGSLNVLNSALINSDKEKGAFAKGIQKHYLKVSRITFLSIIYLILFTIFIVVVSVPAIVITSAAITEKPELMSVAYVLDFITVLILFFCIMFFKIYIFFWYPAAINYDKQLFARGKRAADNSFWRILFKFLWYDFLIFVFQMGLFYINNILSRNESVVAEFVGIAVLLVLNWIFKTVILISIISYVFSKFLSYWNRSRIVEK</sequence>
<feature type="transmembrane region" description="Helical" evidence="1">
    <location>
        <begin position="73"/>
        <end position="99"/>
    </location>
</feature>
<evidence type="ECO:0000313" key="3">
    <source>
        <dbReference type="Proteomes" id="UP000005435"/>
    </source>
</evidence>
<dbReference type="HOGENOM" id="CLU_942344_0_0_9"/>
<feature type="transmembrane region" description="Helical" evidence="1">
    <location>
        <begin position="218"/>
        <end position="239"/>
    </location>
</feature>
<gene>
    <name evidence="2" type="ordered locus">Clocl_0597</name>
</gene>
<dbReference type="AlphaFoldDB" id="G8LTW1"/>
<evidence type="ECO:0000313" key="2">
    <source>
        <dbReference type="EMBL" id="AEV67307.1"/>
    </source>
</evidence>
<keyword evidence="3" id="KW-1185">Reference proteome</keyword>
<dbReference type="Proteomes" id="UP000005435">
    <property type="component" value="Chromosome"/>
</dbReference>